<evidence type="ECO:0000256" key="3">
    <source>
        <dbReference type="ARBA" id="ARBA00022679"/>
    </source>
</evidence>
<reference evidence="11 12" key="1">
    <citation type="submission" date="2015-12" db="EMBL/GenBank/DDBJ databases">
        <title>Complete genome of Lacimicrobium alkaliphilum KCTC 32984.</title>
        <authorList>
            <person name="Kim S.-G."/>
            <person name="Lee Y.-J."/>
        </authorList>
    </citation>
    <scope>NUCLEOTIDE SEQUENCE [LARGE SCALE GENOMIC DNA]</scope>
    <source>
        <strain evidence="11 12">YelD216</strain>
    </source>
</reference>
<evidence type="ECO:0000256" key="2">
    <source>
        <dbReference type="ARBA" id="ARBA00022490"/>
    </source>
</evidence>
<dbReference type="SUPFAM" id="SSF55821">
    <property type="entry name" value="YrdC/RibB"/>
    <property type="match status" value="1"/>
</dbReference>
<dbReference type="InterPro" id="IPR023535">
    <property type="entry name" value="TC-AMP_synthase"/>
</dbReference>
<feature type="domain" description="YrdC-like" evidence="10">
    <location>
        <begin position="6"/>
        <end position="190"/>
    </location>
</feature>
<dbReference type="GO" id="GO:0002949">
    <property type="term" value="P:tRNA threonylcarbamoyladenosine modification"/>
    <property type="evidence" value="ECO:0007669"/>
    <property type="project" value="UniProtKB-UniRule"/>
</dbReference>
<dbReference type="GO" id="GO:0000049">
    <property type="term" value="F:tRNA binding"/>
    <property type="evidence" value="ECO:0007669"/>
    <property type="project" value="TreeGrafter"/>
</dbReference>
<dbReference type="KEGG" id="lal:AT746_18875"/>
<organism evidence="11 12">
    <name type="scientific">Lacimicrobium alkaliphilum</name>
    <dbReference type="NCBI Taxonomy" id="1526571"/>
    <lineage>
        <taxon>Bacteria</taxon>
        <taxon>Pseudomonadati</taxon>
        <taxon>Pseudomonadota</taxon>
        <taxon>Gammaproteobacteria</taxon>
        <taxon>Alteromonadales</taxon>
        <taxon>Alteromonadaceae</taxon>
        <taxon>Lacimicrobium</taxon>
    </lineage>
</organism>
<evidence type="ECO:0000256" key="5">
    <source>
        <dbReference type="ARBA" id="ARBA00022695"/>
    </source>
</evidence>
<keyword evidence="12" id="KW-1185">Reference proteome</keyword>
<dbReference type="Gene3D" id="3.90.870.10">
    <property type="entry name" value="DHBP synthase"/>
    <property type="match status" value="1"/>
</dbReference>
<evidence type="ECO:0000256" key="8">
    <source>
        <dbReference type="ARBA" id="ARBA00048366"/>
    </source>
</evidence>
<evidence type="ECO:0000256" key="7">
    <source>
        <dbReference type="ARBA" id="ARBA00022840"/>
    </source>
</evidence>
<dbReference type="RefSeq" id="WP_062483577.1">
    <property type="nucleotide sequence ID" value="NZ_CP013650.1"/>
</dbReference>
<dbReference type="PROSITE" id="PS51163">
    <property type="entry name" value="YRDC"/>
    <property type="match status" value="1"/>
</dbReference>
<gene>
    <name evidence="9" type="primary">tsaC</name>
    <name evidence="11" type="ORF">AT746_18875</name>
</gene>
<name>A0A0U2ZPA4_9ALTE</name>
<dbReference type="STRING" id="1526571.AT746_18875"/>
<comment type="function">
    <text evidence="9">Required for the formation of a threonylcarbamoyl group on adenosine at position 37 (t(6)A37) in tRNAs that read codons beginning with adenine. Catalyzes the conversion of L-threonine, HCO(3)(-)/CO(2) and ATP to give threonylcarbamoyl-AMP (TC-AMP) as the acyladenylate intermediate, with the release of diphosphate.</text>
</comment>
<dbReference type="InterPro" id="IPR017945">
    <property type="entry name" value="DHBP_synth_RibB-like_a/b_dom"/>
</dbReference>
<keyword evidence="3 9" id="KW-0808">Transferase</keyword>
<dbReference type="PANTHER" id="PTHR17490">
    <property type="entry name" value="SUA5"/>
    <property type="match status" value="1"/>
</dbReference>
<evidence type="ECO:0000256" key="1">
    <source>
        <dbReference type="ARBA" id="ARBA00004496"/>
    </source>
</evidence>
<evidence type="ECO:0000256" key="6">
    <source>
        <dbReference type="ARBA" id="ARBA00022741"/>
    </source>
</evidence>
<sequence>MSESQLQWHDEVRQAFIRGELLAYPTEAVFGLGCDPDNQQAVMNLLALKKRPVEKGLILVAKTYSQLLPYVKDSAIPLDRRTAIISSWPGPVTWLLPKSDNAPDWITGGSDMIAVRVSAHPVVEQLCDMLDKPLVSTSANLSGQPPVTEAQEIVRTFADNVVLVPGKVGGSLKPSEIRHGLTGNIIRPGK</sequence>
<evidence type="ECO:0000313" key="12">
    <source>
        <dbReference type="Proteomes" id="UP000068447"/>
    </source>
</evidence>
<dbReference type="AlphaFoldDB" id="A0A0U2ZPA4"/>
<dbReference type="EC" id="2.7.7.87" evidence="9"/>
<protein>
    <recommendedName>
        <fullName evidence="9">Threonylcarbamoyl-AMP synthase</fullName>
        <shortName evidence="9">TC-AMP synthase</shortName>
        <ecNumber evidence="9">2.7.7.87</ecNumber>
    </recommendedName>
    <alternativeName>
        <fullName evidence="9">L-threonylcarbamoyladenylate synthase</fullName>
    </alternativeName>
    <alternativeName>
        <fullName evidence="9">t(6)A37 threonylcarbamoyladenosine biosynthesis protein TsaC</fullName>
    </alternativeName>
    <alternativeName>
        <fullName evidence="9">tRNA threonylcarbamoyladenosine biosynthesis protein TsaC</fullName>
    </alternativeName>
</protein>
<keyword evidence="6 9" id="KW-0547">Nucleotide-binding</keyword>
<keyword evidence="5 9" id="KW-0548">Nucleotidyltransferase</keyword>
<evidence type="ECO:0000259" key="10">
    <source>
        <dbReference type="PROSITE" id="PS51163"/>
    </source>
</evidence>
<comment type="catalytic activity">
    <reaction evidence="8 9">
        <text>L-threonine + hydrogencarbonate + ATP = L-threonylcarbamoyladenylate + diphosphate + H2O</text>
        <dbReference type="Rhea" id="RHEA:36407"/>
        <dbReference type="ChEBI" id="CHEBI:15377"/>
        <dbReference type="ChEBI" id="CHEBI:17544"/>
        <dbReference type="ChEBI" id="CHEBI:30616"/>
        <dbReference type="ChEBI" id="CHEBI:33019"/>
        <dbReference type="ChEBI" id="CHEBI:57926"/>
        <dbReference type="ChEBI" id="CHEBI:73682"/>
        <dbReference type="EC" id="2.7.7.87"/>
    </reaction>
</comment>
<dbReference type="Pfam" id="PF01300">
    <property type="entry name" value="Sua5_yciO_yrdC"/>
    <property type="match status" value="1"/>
</dbReference>
<dbReference type="HAMAP" id="MF_01852">
    <property type="entry name" value="TsaC"/>
    <property type="match status" value="1"/>
</dbReference>
<dbReference type="EMBL" id="CP013650">
    <property type="protein sequence ID" value="ALT00125.1"/>
    <property type="molecule type" value="Genomic_DNA"/>
</dbReference>
<comment type="similarity">
    <text evidence="9">Belongs to the SUA5 family. TsaC subfamily.</text>
</comment>
<evidence type="ECO:0000256" key="9">
    <source>
        <dbReference type="HAMAP-Rule" id="MF_01852"/>
    </source>
</evidence>
<dbReference type="GO" id="GO:0005524">
    <property type="term" value="F:ATP binding"/>
    <property type="evidence" value="ECO:0007669"/>
    <property type="project" value="UniProtKB-UniRule"/>
</dbReference>
<keyword evidence="2 9" id="KW-0963">Cytoplasm</keyword>
<comment type="subcellular location">
    <subcellularLocation>
        <location evidence="1 9">Cytoplasm</location>
    </subcellularLocation>
</comment>
<dbReference type="InterPro" id="IPR050156">
    <property type="entry name" value="TC-AMP_synthase_SUA5"/>
</dbReference>
<dbReference type="GO" id="GO:0006450">
    <property type="term" value="P:regulation of translational fidelity"/>
    <property type="evidence" value="ECO:0007669"/>
    <property type="project" value="TreeGrafter"/>
</dbReference>
<accession>A0A0U2ZPA4</accession>
<dbReference type="OrthoDB" id="9814580at2"/>
<keyword evidence="4 9" id="KW-0819">tRNA processing</keyword>
<dbReference type="InterPro" id="IPR006070">
    <property type="entry name" value="Sua5-like_dom"/>
</dbReference>
<dbReference type="Proteomes" id="UP000068447">
    <property type="component" value="Chromosome"/>
</dbReference>
<dbReference type="GO" id="GO:0005737">
    <property type="term" value="C:cytoplasm"/>
    <property type="evidence" value="ECO:0007669"/>
    <property type="project" value="UniProtKB-SubCell"/>
</dbReference>
<evidence type="ECO:0000256" key="4">
    <source>
        <dbReference type="ARBA" id="ARBA00022694"/>
    </source>
</evidence>
<dbReference type="PANTHER" id="PTHR17490:SF18">
    <property type="entry name" value="THREONYLCARBAMOYL-AMP SYNTHASE"/>
    <property type="match status" value="1"/>
</dbReference>
<proteinExistence type="inferred from homology"/>
<dbReference type="GO" id="GO:0003725">
    <property type="term" value="F:double-stranded RNA binding"/>
    <property type="evidence" value="ECO:0007669"/>
    <property type="project" value="InterPro"/>
</dbReference>
<dbReference type="GO" id="GO:0061710">
    <property type="term" value="F:L-threonylcarbamoyladenylate synthase"/>
    <property type="evidence" value="ECO:0007669"/>
    <property type="project" value="UniProtKB-EC"/>
</dbReference>
<evidence type="ECO:0000313" key="11">
    <source>
        <dbReference type="EMBL" id="ALT00125.1"/>
    </source>
</evidence>
<keyword evidence="7 9" id="KW-0067">ATP-binding</keyword>
<dbReference type="FunFam" id="3.90.870.10:FF:000004">
    <property type="entry name" value="Threonylcarbamoyl-AMP synthase"/>
    <property type="match status" value="1"/>
</dbReference>